<keyword evidence="5 14" id="KW-1003">Cell membrane</keyword>
<dbReference type="PANTHER" id="PTHR40255">
    <property type="entry name" value="UPF0093 MEMBRANE PROTEIN SLR1790"/>
    <property type="match status" value="1"/>
</dbReference>
<gene>
    <name evidence="16" type="ORF">NM961_05450</name>
</gene>
<comment type="subcellular location">
    <subcellularLocation>
        <location evidence="1 14">Cell membrane</location>
        <topology evidence="1 14">Multi-pass membrane protein</topology>
    </subcellularLocation>
</comment>
<feature type="transmembrane region" description="Helical" evidence="14">
    <location>
        <begin position="122"/>
        <end position="140"/>
    </location>
</feature>
<evidence type="ECO:0000256" key="11">
    <source>
        <dbReference type="ARBA" id="ARBA00023004"/>
    </source>
</evidence>
<feature type="binding site" description="axial binding residue" evidence="14">
    <location>
        <position position="87"/>
    </location>
    <ligand>
        <name>heme</name>
        <dbReference type="ChEBI" id="CHEBI:30413"/>
    </ligand>
    <ligandPart>
        <name>Fe</name>
        <dbReference type="ChEBI" id="CHEBI:18248"/>
    </ligandPart>
</feature>
<comment type="caution">
    <text evidence="16">The sequence shown here is derived from an EMBL/GenBank/DDBJ whole genome shotgun (WGS) entry which is preliminary data.</text>
</comment>
<dbReference type="InterPro" id="IPR005265">
    <property type="entry name" value="HemJ-like"/>
</dbReference>
<evidence type="ECO:0000313" key="16">
    <source>
        <dbReference type="EMBL" id="MCQ4164152.1"/>
    </source>
</evidence>
<feature type="transmembrane region" description="Helical" evidence="14">
    <location>
        <begin position="48"/>
        <end position="72"/>
    </location>
</feature>
<keyword evidence="11 14" id="KW-0408">Iron</keyword>
<dbReference type="EMBL" id="JANFQO010000004">
    <property type="protein sequence ID" value="MCQ4164152.1"/>
    <property type="molecule type" value="Genomic_DNA"/>
</dbReference>
<sequence length="143" mass="16680">MLWLKAFHVVAVVTWFAGMFYLPRLFVYHVEATEPVVRERFKIMERRLLVMTNIGAVLTAVFGFATLGWWLYHAPGYMAANHWLHAKLTLVFLLYGYHGMLSRLTRELAQDRCTRSSRWLRLFNEVPALLLIGIVVLVIVKPF</sequence>
<organism evidence="16 17">
    <name type="scientific">Tahibacter harae</name>
    <dbReference type="NCBI Taxonomy" id="2963937"/>
    <lineage>
        <taxon>Bacteria</taxon>
        <taxon>Pseudomonadati</taxon>
        <taxon>Pseudomonadota</taxon>
        <taxon>Gammaproteobacteria</taxon>
        <taxon>Lysobacterales</taxon>
        <taxon>Rhodanobacteraceae</taxon>
        <taxon>Tahibacter</taxon>
    </lineage>
</organism>
<name>A0ABT1QPD9_9GAMM</name>
<comment type="cofactor">
    <cofactor evidence="14 15">
        <name>heme b</name>
        <dbReference type="ChEBI" id="CHEBI:60344"/>
    </cofactor>
    <text evidence="14 15">Binds 1 heme b (iron(II)-protoporphyrin IX) group per subunit.</text>
</comment>
<dbReference type="Proteomes" id="UP001165498">
    <property type="component" value="Unassembled WGS sequence"/>
</dbReference>
<dbReference type="HAMAP" id="MF_02239">
    <property type="entry name" value="HemJ"/>
    <property type="match status" value="1"/>
</dbReference>
<evidence type="ECO:0000313" key="17">
    <source>
        <dbReference type="Proteomes" id="UP001165498"/>
    </source>
</evidence>
<keyword evidence="9 14" id="KW-1133">Transmembrane helix</keyword>
<keyword evidence="6 14" id="KW-0349">Heme</keyword>
<keyword evidence="8 14" id="KW-0479">Metal-binding</keyword>
<dbReference type="EC" id="1.3.99.-" evidence="14 15"/>
<keyword evidence="10 14" id="KW-0560">Oxidoreductase</keyword>
<feature type="transmembrane region" description="Helical" evidence="14">
    <location>
        <begin position="84"/>
        <end position="101"/>
    </location>
</feature>
<comment type="catalytic activity">
    <reaction evidence="13 14 15">
        <text>protoporphyrinogen IX + 3 A = protoporphyrin IX + 3 AH2</text>
        <dbReference type="Rhea" id="RHEA:62000"/>
        <dbReference type="ChEBI" id="CHEBI:13193"/>
        <dbReference type="ChEBI" id="CHEBI:17499"/>
        <dbReference type="ChEBI" id="CHEBI:57306"/>
        <dbReference type="ChEBI" id="CHEBI:57307"/>
    </reaction>
</comment>
<evidence type="ECO:0000256" key="3">
    <source>
        <dbReference type="ARBA" id="ARBA00006501"/>
    </source>
</evidence>
<dbReference type="Pfam" id="PF03653">
    <property type="entry name" value="UPF0093"/>
    <property type="match status" value="1"/>
</dbReference>
<evidence type="ECO:0000256" key="5">
    <source>
        <dbReference type="ARBA" id="ARBA00022475"/>
    </source>
</evidence>
<evidence type="ECO:0000256" key="7">
    <source>
        <dbReference type="ARBA" id="ARBA00022692"/>
    </source>
</evidence>
<protein>
    <recommendedName>
        <fullName evidence="4 14">Protoporphyrinogen IX oxidase</fullName>
        <shortName evidence="14">PPO</shortName>
        <ecNumber evidence="14 15">1.3.99.-</ecNumber>
    </recommendedName>
</protein>
<dbReference type="PIRSF" id="PIRSF004638">
    <property type="entry name" value="UCP004638"/>
    <property type="match status" value="1"/>
</dbReference>
<dbReference type="PANTHER" id="PTHR40255:SF1">
    <property type="entry name" value="PROTOPORPHYRINOGEN IX OXIDASE"/>
    <property type="match status" value="1"/>
</dbReference>
<accession>A0ABT1QPD9</accession>
<keyword evidence="17" id="KW-1185">Reference proteome</keyword>
<comment type="similarity">
    <text evidence="3 14 15">Belongs to the HemJ family.</text>
</comment>
<keyword evidence="7 14" id="KW-0812">Transmembrane</keyword>
<dbReference type="RefSeq" id="WP_255912464.1">
    <property type="nucleotide sequence ID" value="NZ_JANFQO010000004.1"/>
</dbReference>
<feature type="transmembrane region" description="Helical" evidence="14">
    <location>
        <begin position="6"/>
        <end position="27"/>
    </location>
</feature>
<evidence type="ECO:0000256" key="14">
    <source>
        <dbReference type="HAMAP-Rule" id="MF_02239"/>
    </source>
</evidence>
<evidence type="ECO:0000256" key="12">
    <source>
        <dbReference type="ARBA" id="ARBA00023136"/>
    </source>
</evidence>
<evidence type="ECO:0000256" key="9">
    <source>
        <dbReference type="ARBA" id="ARBA00022989"/>
    </source>
</evidence>
<evidence type="ECO:0000256" key="8">
    <source>
        <dbReference type="ARBA" id="ARBA00022723"/>
    </source>
</evidence>
<comment type="pathway">
    <text evidence="2 14 15">Porphyrin-containing compound metabolism; protoporphyrin-IX biosynthesis; protoporphyrin-IX from protoporphyrinogen-IX: step 1/1.</text>
</comment>
<proteinExistence type="inferred from homology"/>
<evidence type="ECO:0000256" key="4">
    <source>
        <dbReference type="ARBA" id="ARBA00017504"/>
    </source>
</evidence>
<feature type="binding site" description="axial binding residue" evidence="14">
    <location>
        <position position="8"/>
    </location>
    <ligand>
        <name>heme</name>
        <dbReference type="ChEBI" id="CHEBI:30413"/>
    </ligand>
    <ligandPart>
        <name>Fe</name>
        <dbReference type="ChEBI" id="CHEBI:18248"/>
    </ligandPart>
</feature>
<keyword evidence="12 14" id="KW-0472">Membrane</keyword>
<evidence type="ECO:0000256" key="6">
    <source>
        <dbReference type="ARBA" id="ARBA00022617"/>
    </source>
</evidence>
<evidence type="ECO:0000256" key="10">
    <source>
        <dbReference type="ARBA" id="ARBA00023002"/>
    </source>
</evidence>
<comment type="subunit">
    <text evidence="14">Homodimer.</text>
</comment>
<evidence type="ECO:0000256" key="2">
    <source>
        <dbReference type="ARBA" id="ARBA00005073"/>
    </source>
</evidence>
<evidence type="ECO:0000256" key="13">
    <source>
        <dbReference type="ARBA" id="ARBA00048390"/>
    </source>
</evidence>
<comment type="function">
    <text evidence="14 15">Catalyzes the oxidation of protoporphyrinogen IX to protoporphyrin IX.</text>
</comment>
<evidence type="ECO:0000256" key="1">
    <source>
        <dbReference type="ARBA" id="ARBA00004651"/>
    </source>
</evidence>
<reference evidence="16" key="1">
    <citation type="submission" date="2022-07" db="EMBL/GenBank/DDBJ databases">
        <title>Tahibacter sp., a new gammaproteobacterium isolated from the silt sample collected at pig farm.</title>
        <authorList>
            <person name="Chen H."/>
        </authorList>
    </citation>
    <scope>NUCLEOTIDE SEQUENCE</scope>
    <source>
        <strain evidence="16">P2K</strain>
    </source>
</reference>
<evidence type="ECO:0000256" key="15">
    <source>
        <dbReference type="PIRNR" id="PIRNR004638"/>
    </source>
</evidence>